<dbReference type="Proteomes" id="UP000504634">
    <property type="component" value="Unplaced"/>
</dbReference>
<evidence type="ECO:0000313" key="3">
    <source>
        <dbReference type="RefSeq" id="XP_030379082.1"/>
    </source>
</evidence>
<dbReference type="InterPro" id="IPR015940">
    <property type="entry name" value="UBA"/>
</dbReference>
<dbReference type="Pfam" id="PF00627">
    <property type="entry name" value="UBA"/>
    <property type="match status" value="1"/>
</dbReference>
<organism evidence="2 3">
    <name type="scientific">Drosophila lebanonensis</name>
    <name type="common">Fruit fly</name>
    <name type="synonym">Scaptodrosophila lebanonensis</name>
    <dbReference type="NCBI Taxonomy" id="7225"/>
    <lineage>
        <taxon>Eukaryota</taxon>
        <taxon>Metazoa</taxon>
        <taxon>Ecdysozoa</taxon>
        <taxon>Arthropoda</taxon>
        <taxon>Hexapoda</taxon>
        <taxon>Insecta</taxon>
        <taxon>Pterygota</taxon>
        <taxon>Neoptera</taxon>
        <taxon>Endopterygota</taxon>
        <taxon>Diptera</taxon>
        <taxon>Brachycera</taxon>
        <taxon>Muscomorpha</taxon>
        <taxon>Ephydroidea</taxon>
        <taxon>Drosophilidae</taxon>
        <taxon>Scaptodrosophila</taxon>
    </lineage>
</organism>
<dbReference type="GO" id="GO:0006289">
    <property type="term" value="P:nucleotide-excision repair"/>
    <property type="evidence" value="ECO:0007669"/>
    <property type="project" value="InterPro"/>
</dbReference>
<name>A0A6J2TW03_DROLE</name>
<dbReference type="GO" id="GO:0003684">
    <property type="term" value="F:damaged DNA binding"/>
    <property type="evidence" value="ECO:0007669"/>
    <property type="project" value="InterPro"/>
</dbReference>
<evidence type="ECO:0000259" key="1">
    <source>
        <dbReference type="PROSITE" id="PS50030"/>
    </source>
</evidence>
<dbReference type="GeneID" id="115627522"/>
<sequence length="153" mass="16915">MASGDLIKAEKELVSSVALEDKASDMPEDEGTKSLVEVVSAMGYPETEARHALKRASNNVERAIQFLVEGAGDDDDDEEADVVMRLQRRRWYQQLRLNLLQNPADCDYAISQLYSQNPALSQHIVNTEQGVLANLLADSSSSSEEEEDAEVDD</sequence>
<dbReference type="SUPFAM" id="SSF101238">
    <property type="entry name" value="XPC-binding domain"/>
    <property type="match status" value="1"/>
</dbReference>
<reference evidence="3" key="1">
    <citation type="submission" date="2025-08" db="UniProtKB">
        <authorList>
            <consortium name="RefSeq"/>
        </authorList>
    </citation>
    <scope>IDENTIFICATION</scope>
    <source>
        <strain evidence="3">11010-0011.00</strain>
        <tissue evidence="3">Whole body</tissue>
    </source>
</reference>
<keyword evidence="2" id="KW-1185">Reference proteome</keyword>
<feature type="domain" description="UBA" evidence="1">
    <location>
        <begin position="27"/>
        <end position="70"/>
    </location>
</feature>
<gene>
    <name evidence="3" type="primary">LOC115627522</name>
</gene>
<dbReference type="SUPFAM" id="SSF46934">
    <property type="entry name" value="UBA-like"/>
    <property type="match status" value="1"/>
</dbReference>
<evidence type="ECO:0000313" key="2">
    <source>
        <dbReference type="Proteomes" id="UP000504634"/>
    </source>
</evidence>
<accession>A0A6J2TW03</accession>
<dbReference type="OrthoDB" id="7846912at2759"/>
<protein>
    <submittedName>
        <fullName evidence="3">Uncharacterized protein LOC115627522</fullName>
    </submittedName>
</protein>
<dbReference type="SMART" id="SM00165">
    <property type="entry name" value="UBA"/>
    <property type="match status" value="1"/>
</dbReference>
<dbReference type="Gene3D" id="1.10.8.10">
    <property type="entry name" value="DNA helicase RuvA subunit, C-terminal domain"/>
    <property type="match status" value="1"/>
</dbReference>
<dbReference type="PROSITE" id="PS50030">
    <property type="entry name" value="UBA"/>
    <property type="match status" value="1"/>
</dbReference>
<dbReference type="GO" id="GO:0043161">
    <property type="term" value="P:proteasome-mediated ubiquitin-dependent protein catabolic process"/>
    <property type="evidence" value="ECO:0007669"/>
    <property type="project" value="InterPro"/>
</dbReference>
<dbReference type="InterPro" id="IPR009060">
    <property type="entry name" value="UBA-like_sf"/>
</dbReference>
<dbReference type="RefSeq" id="XP_030379082.1">
    <property type="nucleotide sequence ID" value="XM_030523222.1"/>
</dbReference>
<dbReference type="InterPro" id="IPR036353">
    <property type="entry name" value="XPC-bd_sf"/>
</dbReference>
<dbReference type="AlphaFoldDB" id="A0A6J2TW03"/>
<proteinExistence type="predicted"/>